<organism evidence="1 2">
    <name type="scientific">Domibacillus iocasae</name>
    <dbReference type="NCBI Taxonomy" id="1714016"/>
    <lineage>
        <taxon>Bacteria</taxon>
        <taxon>Bacillati</taxon>
        <taxon>Bacillota</taxon>
        <taxon>Bacilli</taxon>
        <taxon>Bacillales</taxon>
        <taxon>Bacillaceae</taxon>
        <taxon>Domibacillus</taxon>
    </lineage>
</organism>
<dbReference type="RefSeq" id="WP_069936769.1">
    <property type="nucleotide sequence ID" value="NZ_MAMP01000001.1"/>
</dbReference>
<dbReference type="OrthoDB" id="2626955at2"/>
<keyword evidence="2" id="KW-1185">Reference proteome</keyword>
<protein>
    <submittedName>
        <fullName evidence="1">Cyclopropane-fatty-acyl-phospholipid synthase</fullName>
    </submittedName>
</protein>
<name>A0A1E7DU70_9BACI</name>
<proteinExistence type="predicted"/>
<dbReference type="Pfam" id="PF06949">
    <property type="entry name" value="DUF1292"/>
    <property type="match status" value="1"/>
</dbReference>
<reference evidence="1 2" key="1">
    <citation type="submission" date="2016-06" db="EMBL/GenBank/DDBJ databases">
        <title>Domibacillus iocasae genome sequencing.</title>
        <authorList>
            <person name="Verma A."/>
            <person name="Pal Y."/>
            <person name="Ojha A.K."/>
            <person name="Krishnamurthi S."/>
        </authorList>
    </citation>
    <scope>NUCLEOTIDE SEQUENCE [LARGE SCALE GENOMIC DNA]</scope>
    <source>
        <strain evidence="1 2">DSM 29979</strain>
    </source>
</reference>
<dbReference type="InterPro" id="IPR009711">
    <property type="entry name" value="UPF0473"/>
</dbReference>
<accession>A0A1E7DU70</accession>
<dbReference type="Proteomes" id="UP000095658">
    <property type="component" value="Unassembled WGS sequence"/>
</dbReference>
<evidence type="ECO:0000313" key="1">
    <source>
        <dbReference type="EMBL" id="OES46604.1"/>
    </source>
</evidence>
<comment type="caution">
    <text evidence="1">The sequence shown here is derived from an EMBL/GenBank/DDBJ whole genome shotgun (WGS) entry which is preliminary data.</text>
</comment>
<dbReference type="EMBL" id="MAMP01000001">
    <property type="protein sequence ID" value="OES46604.1"/>
    <property type="molecule type" value="Genomic_DNA"/>
</dbReference>
<dbReference type="STRING" id="1714016.BA724_00670"/>
<sequence>MEKIEVGDIFTLIDENDQEQEIEVLGTLSVDGTEYAAVAFTEEIEEESDVEVDVFFLKSENVEQLSIIEDEEEFEKVSAAFQEAEEQ</sequence>
<dbReference type="AlphaFoldDB" id="A0A1E7DU70"/>
<gene>
    <name evidence="1" type="ORF">BA724_00670</name>
</gene>
<evidence type="ECO:0000313" key="2">
    <source>
        <dbReference type="Proteomes" id="UP000095658"/>
    </source>
</evidence>